<evidence type="ECO:0000313" key="1">
    <source>
        <dbReference type="EMBL" id="CAB9500841.1"/>
    </source>
</evidence>
<protein>
    <submittedName>
        <fullName evidence="1">Uncharacterized protein</fullName>
    </submittedName>
</protein>
<dbReference type="AlphaFoldDB" id="A0A9N8DF15"/>
<dbReference type="Proteomes" id="UP001153069">
    <property type="component" value="Unassembled WGS sequence"/>
</dbReference>
<keyword evidence="2" id="KW-1185">Reference proteome</keyword>
<evidence type="ECO:0000313" key="2">
    <source>
        <dbReference type="Proteomes" id="UP001153069"/>
    </source>
</evidence>
<proteinExistence type="predicted"/>
<accession>A0A9N8DF15</accession>
<organism evidence="1 2">
    <name type="scientific">Seminavis robusta</name>
    <dbReference type="NCBI Taxonomy" id="568900"/>
    <lineage>
        <taxon>Eukaryota</taxon>
        <taxon>Sar</taxon>
        <taxon>Stramenopiles</taxon>
        <taxon>Ochrophyta</taxon>
        <taxon>Bacillariophyta</taxon>
        <taxon>Bacillariophyceae</taxon>
        <taxon>Bacillariophycidae</taxon>
        <taxon>Naviculales</taxon>
        <taxon>Naviculaceae</taxon>
        <taxon>Seminavis</taxon>
    </lineage>
</organism>
<name>A0A9N8DF15_9STRA</name>
<reference evidence="1" key="1">
    <citation type="submission" date="2020-06" db="EMBL/GenBank/DDBJ databases">
        <authorList>
            <consortium name="Plant Systems Biology data submission"/>
        </authorList>
    </citation>
    <scope>NUCLEOTIDE SEQUENCE</scope>
    <source>
        <strain evidence="1">D6</strain>
    </source>
</reference>
<sequence>MAVQIINSQGGEMTPATIKMESTRSMAPEEAHTFENIDATTTTTTAMTAPISIKRELEDYQGLSNNTPKRRRTLKKQVHFGSFGDDSIPPHEQVHIFPRISALDASAVWYSNEEFRHTRQCDAHWVKFFSHYNQPREAYQQQLFQVLGAACGKLQHNNRANAQLANSPMRGLEREMSYCFRQRRKHVIANVLQSQKALNAWKKSSNADKDKSGKGAEMIASHYRSLALPSTKFAQLMAQGDALIVADMIKKQQRTRSR</sequence>
<comment type="caution">
    <text evidence="1">The sequence shown here is derived from an EMBL/GenBank/DDBJ whole genome shotgun (WGS) entry which is preliminary data.</text>
</comment>
<dbReference type="EMBL" id="CAICTM010000092">
    <property type="protein sequence ID" value="CAB9500841.1"/>
    <property type="molecule type" value="Genomic_DNA"/>
</dbReference>
<gene>
    <name evidence="1" type="ORF">SEMRO_93_G048530.1</name>
</gene>